<accession>A0A151IUP5</accession>
<proteinExistence type="predicted"/>
<evidence type="ECO:0000313" key="1">
    <source>
        <dbReference type="EMBL" id="KYN11112.1"/>
    </source>
</evidence>
<organism evidence="1 2">
    <name type="scientific">Trachymyrmex cornetzi</name>
    <dbReference type="NCBI Taxonomy" id="471704"/>
    <lineage>
        <taxon>Eukaryota</taxon>
        <taxon>Metazoa</taxon>
        <taxon>Ecdysozoa</taxon>
        <taxon>Arthropoda</taxon>
        <taxon>Hexapoda</taxon>
        <taxon>Insecta</taxon>
        <taxon>Pterygota</taxon>
        <taxon>Neoptera</taxon>
        <taxon>Endopterygota</taxon>
        <taxon>Hymenoptera</taxon>
        <taxon>Apocrita</taxon>
        <taxon>Aculeata</taxon>
        <taxon>Formicoidea</taxon>
        <taxon>Formicidae</taxon>
        <taxon>Myrmicinae</taxon>
        <taxon>Trachymyrmex</taxon>
    </lineage>
</organism>
<sequence length="217" mass="24920">MRIHHGNAIGETGATTADTLEGAYNFFSCCLRLYRLLRGRYAAGSRHKGRNFSRAKLWVRSMPISRGVVLVSFSVHTRPFVFSVAPINSSPFGARSVGEKRIFIILFRSDIPWLHIKRPKVLDGVTRARSRIITYSCTFYRICKWRSCLQRAIGDNGRSGQNVFRNLHDSVAVLRVSSRHESRDAAIRFPRMSNWALTRWENCPCNTRRRKTTNVKC</sequence>
<name>A0A151IUP5_9HYME</name>
<dbReference type="Proteomes" id="UP000078492">
    <property type="component" value="Unassembled WGS sequence"/>
</dbReference>
<dbReference type="AlphaFoldDB" id="A0A151IUP5"/>
<dbReference type="EMBL" id="KQ980956">
    <property type="protein sequence ID" value="KYN11112.1"/>
    <property type="molecule type" value="Genomic_DNA"/>
</dbReference>
<keyword evidence="2" id="KW-1185">Reference proteome</keyword>
<evidence type="ECO:0000313" key="2">
    <source>
        <dbReference type="Proteomes" id="UP000078492"/>
    </source>
</evidence>
<protein>
    <submittedName>
        <fullName evidence="1">Uncharacterized protein</fullName>
    </submittedName>
</protein>
<reference evidence="1 2" key="1">
    <citation type="submission" date="2015-09" db="EMBL/GenBank/DDBJ databases">
        <title>Trachymyrmex cornetzi WGS genome.</title>
        <authorList>
            <person name="Nygaard S."/>
            <person name="Hu H."/>
            <person name="Boomsma J."/>
            <person name="Zhang G."/>
        </authorList>
    </citation>
    <scope>NUCLEOTIDE SEQUENCE [LARGE SCALE GENOMIC DNA]</scope>
    <source>
        <strain evidence="1">Tcor2-1</strain>
        <tissue evidence="1">Whole body</tissue>
    </source>
</reference>
<gene>
    <name evidence="1" type="ORF">ALC57_16771</name>
</gene>